<gene>
    <name evidence="1" type="ORF">QBC47DRAFT_462606</name>
</gene>
<keyword evidence="1" id="KW-0378">Hydrolase</keyword>
<dbReference type="CDD" id="cd11577">
    <property type="entry name" value="GH71"/>
    <property type="match status" value="1"/>
</dbReference>
<dbReference type="Proteomes" id="UP001239445">
    <property type="component" value="Unassembled WGS sequence"/>
</dbReference>
<dbReference type="AlphaFoldDB" id="A0AAJ0B718"/>
<evidence type="ECO:0000313" key="2">
    <source>
        <dbReference type="Proteomes" id="UP001239445"/>
    </source>
</evidence>
<organism evidence="1 2">
    <name type="scientific">Echria macrotheca</name>
    <dbReference type="NCBI Taxonomy" id="438768"/>
    <lineage>
        <taxon>Eukaryota</taxon>
        <taxon>Fungi</taxon>
        <taxon>Dikarya</taxon>
        <taxon>Ascomycota</taxon>
        <taxon>Pezizomycotina</taxon>
        <taxon>Sordariomycetes</taxon>
        <taxon>Sordariomycetidae</taxon>
        <taxon>Sordariales</taxon>
        <taxon>Schizotheciaceae</taxon>
        <taxon>Echria</taxon>
    </lineage>
</organism>
<accession>A0AAJ0B718</accession>
<sequence>MVPKSVFCHYMVGLTLNQTIEQWYDDISLASASLIDGFALNIGAGDSFTIDSVRNAYNAAGQFGDFSLFLSFDFHAVGGEWNAASVSDMIRTFKDEPAQFKVDGKPLVSTFEGVPFLDEWRHVRDQVDGGVYLVPDWSSLGPQGVRDVVGAIDGHFSFDAWPKPGQNRMSSDLDTDYKQALGGKTYMAGLSPYFYTNLEDYKKNWYSSSDRLWFDRWEQIVVNQPDLVQIISWNDFGESHYISDIRPNQVLDQARRYVDGYPHSGFRGMLPYYIAAYKQGKADIALPASLGDGIVTAWYRRTPVDISGCSDGGTVWGQYGTMSAKSGVQDAINLAAVVAVDSMVTVSLDGESKSFEVAPGAPTFIQVPFSDFNKRAGRVLISINGETVEGPGISDQCPESGIINFNAVAIHTVAPFTRRRHIEEPIDGGSEYDQRSAGSGAGNLIPGLWFLWAALALYL</sequence>
<proteinExistence type="predicted"/>
<name>A0AAJ0B718_9PEZI</name>
<protein>
    <submittedName>
        <fullName evidence="1">Glycoside hydrolase</fullName>
    </submittedName>
</protein>
<dbReference type="InterPro" id="IPR005197">
    <property type="entry name" value="Glyco_hydro_71"/>
</dbReference>
<evidence type="ECO:0000313" key="1">
    <source>
        <dbReference type="EMBL" id="KAK1752885.1"/>
    </source>
</evidence>
<dbReference type="Pfam" id="PF03659">
    <property type="entry name" value="Glyco_hydro_71"/>
    <property type="match status" value="1"/>
</dbReference>
<reference evidence="1" key="1">
    <citation type="submission" date="2023-06" db="EMBL/GenBank/DDBJ databases">
        <title>Genome-scale phylogeny and comparative genomics of the fungal order Sordariales.</title>
        <authorList>
            <consortium name="Lawrence Berkeley National Laboratory"/>
            <person name="Hensen N."/>
            <person name="Bonometti L."/>
            <person name="Westerberg I."/>
            <person name="Brannstrom I.O."/>
            <person name="Guillou S."/>
            <person name="Cros-Aarteil S."/>
            <person name="Calhoun S."/>
            <person name="Haridas S."/>
            <person name="Kuo A."/>
            <person name="Mondo S."/>
            <person name="Pangilinan J."/>
            <person name="Riley R."/>
            <person name="Labutti K."/>
            <person name="Andreopoulos B."/>
            <person name="Lipzen A."/>
            <person name="Chen C."/>
            <person name="Yanf M."/>
            <person name="Daum C."/>
            <person name="Ng V."/>
            <person name="Clum A."/>
            <person name="Steindorff A."/>
            <person name="Ohm R."/>
            <person name="Martin F."/>
            <person name="Silar P."/>
            <person name="Natvig D."/>
            <person name="Lalanne C."/>
            <person name="Gautier V."/>
            <person name="Ament-Velasquez S.L."/>
            <person name="Kruys A."/>
            <person name="Hutchinson M.I."/>
            <person name="Powell A.J."/>
            <person name="Barry K."/>
            <person name="Miller A.N."/>
            <person name="Grigoriev I.V."/>
            <person name="Debuchy R."/>
            <person name="Gladieux P."/>
            <person name="Thoren M.H."/>
            <person name="Johannesson H."/>
        </authorList>
    </citation>
    <scope>NUCLEOTIDE SEQUENCE</scope>
    <source>
        <strain evidence="1">PSN4</strain>
    </source>
</reference>
<dbReference type="Gene3D" id="3.20.20.80">
    <property type="entry name" value="Glycosidases"/>
    <property type="match status" value="1"/>
</dbReference>
<comment type="caution">
    <text evidence="1">The sequence shown here is derived from an EMBL/GenBank/DDBJ whole genome shotgun (WGS) entry which is preliminary data.</text>
</comment>
<keyword evidence="2" id="KW-1185">Reference proteome</keyword>
<dbReference type="GO" id="GO:0051118">
    <property type="term" value="F:glucan endo-1,3-alpha-glucosidase activity"/>
    <property type="evidence" value="ECO:0007669"/>
    <property type="project" value="InterPro"/>
</dbReference>
<dbReference type="EMBL" id="MU839838">
    <property type="protein sequence ID" value="KAK1752885.1"/>
    <property type="molecule type" value="Genomic_DNA"/>
</dbReference>